<comment type="caution">
    <text evidence="9">The sequence shown here is derived from an EMBL/GenBank/DDBJ whole genome shotgun (WGS) entry which is preliminary data.</text>
</comment>
<dbReference type="GO" id="GO:0055085">
    <property type="term" value="P:transmembrane transport"/>
    <property type="evidence" value="ECO:0007669"/>
    <property type="project" value="InterPro"/>
</dbReference>
<keyword evidence="2 7" id="KW-0813">Transport</keyword>
<dbReference type="InterPro" id="IPR000515">
    <property type="entry name" value="MetI-like"/>
</dbReference>
<evidence type="ECO:0000313" key="9">
    <source>
        <dbReference type="EMBL" id="KLD97652.1"/>
    </source>
</evidence>
<sequence>MVKVHFLILLIRSKNMFKIALGILIVVVLTIFFLPIFYTISPFELNPTKILQAPSFEHLFGTDRLGRDVLARVLEGGQTSLIIGFLAASISSLIGLFIGITAGFLKGNVDRVITIIIDLFLTFPTFFLLLALVSYIQASSIILIIVISITSWMGMSRMIRSESFAISNKPYIKILKISNISNFKIVFKYFAPLLAPIFLISFTFGVGGAILAESGLSFLGLGINPPNMSWGSLLSDGKAVIDIAWWVSFFPGFMIFVITFCLIQISDYLQNLANKKEIINY</sequence>
<evidence type="ECO:0000259" key="8">
    <source>
        <dbReference type="PROSITE" id="PS50928"/>
    </source>
</evidence>
<dbReference type="CDD" id="cd06261">
    <property type="entry name" value="TM_PBP2"/>
    <property type="match status" value="1"/>
</dbReference>
<proteinExistence type="inferred from homology"/>
<evidence type="ECO:0000256" key="5">
    <source>
        <dbReference type="ARBA" id="ARBA00022989"/>
    </source>
</evidence>
<evidence type="ECO:0000256" key="6">
    <source>
        <dbReference type="ARBA" id="ARBA00023136"/>
    </source>
</evidence>
<keyword evidence="5 7" id="KW-1133">Transmembrane helix</keyword>
<keyword evidence="6 7" id="KW-0472">Membrane</keyword>
<dbReference type="PROSITE" id="PS50928">
    <property type="entry name" value="ABC_TM1"/>
    <property type="match status" value="1"/>
</dbReference>
<keyword evidence="4 7" id="KW-0812">Transmembrane</keyword>
<feature type="transmembrane region" description="Helical" evidence="7">
    <location>
        <begin position="193"/>
        <end position="223"/>
    </location>
</feature>
<dbReference type="PANTHER" id="PTHR43386">
    <property type="entry name" value="OLIGOPEPTIDE TRANSPORT SYSTEM PERMEASE PROTEIN APPC"/>
    <property type="match status" value="1"/>
</dbReference>
<dbReference type="InterPro" id="IPR050366">
    <property type="entry name" value="BP-dependent_transpt_permease"/>
</dbReference>
<evidence type="ECO:0000256" key="2">
    <source>
        <dbReference type="ARBA" id="ARBA00022448"/>
    </source>
</evidence>
<name>A0A0G9K0G1_9BACT</name>
<reference evidence="9 10" key="1">
    <citation type="submission" date="2014-01" db="EMBL/GenBank/DDBJ databases">
        <title>Development of a Comparative Genomic Fingerprinting Assay for High Resolution Genotyping of Arcobacter butzleri.</title>
        <authorList>
            <person name="Webb A.L."/>
            <person name="Inglis G.D."/>
            <person name="Kruczkiewicz P."/>
            <person name="Selinger L.B."/>
            <person name="Taboada E.N."/>
        </authorList>
    </citation>
    <scope>NUCLEOTIDE SEQUENCE [LARGE SCALE GENOMIC DNA]</scope>
    <source>
        <strain evidence="9 10">L348</strain>
    </source>
</reference>
<evidence type="ECO:0000256" key="1">
    <source>
        <dbReference type="ARBA" id="ARBA00004651"/>
    </source>
</evidence>
<evidence type="ECO:0000256" key="3">
    <source>
        <dbReference type="ARBA" id="ARBA00022475"/>
    </source>
</evidence>
<dbReference type="SUPFAM" id="SSF161098">
    <property type="entry name" value="MetI-like"/>
    <property type="match status" value="1"/>
</dbReference>
<dbReference type="PANTHER" id="PTHR43386:SF1">
    <property type="entry name" value="D,D-DIPEPTIDE TRANSPORT SYSTEM PERMEASE PROTEIN DDPC-RELATED"/>
    <property type="match status" value="1"/>
</dbReference>
<comment type="subcellular location">
    <subcellularLocation>
        <location evidence="1 7">Cell membrane</location>
        <topology evidence="1 7">Multi-pass membrane protein</topology>
    </subcellularLocation>
</comment>
<dbReference type="Gene3D" id="1.10.3720.10">
    <property type="entry name" value="MetI-like"/>
    <property type="match status" value="1"/>
</dbReference>
<gene>
    <name evidence="9" type="ORF">AA20_10510</name>
</gene>
<dbReference type="Pfam" id="PF00528">
    <property type="entry name" value="BPD_transp_1"/>
    <property type="match status" value="1"/>
</dbReference>
<evidence type="ECO:0000256" key="7">
    <source>
        <dbReference type="RuleBase" id="RU363032"/>
    </source>
</evidence>
<comment type="similarity">
    <text evidence="7">Belongs to the binding-protein-dependent transport system permease family.</text>
</comment>
<evidence type="ECO:0000313" key="10">
    <source>
        <dbReference type="Proteomes" id="UP000035514"/>
    </source>
</evidence>
<keyword evidence="3" id="KW-1003">Cell membrane</keyword>
<evidence type="ECO:0000256" key="4">
    <source>
        <dbReference type="ARBA" id="ARBA00022692"/>
    </source>
</evidence>
<accession>A0A0G9K0G1</accession>
<feature type="transmembrane region" description="Helical" evidence="7">
    <location>
        <begin position="112"/>
        <end position="135"/>
    </location>
</feature>
<dbReference type="GO" id="GO:0005886">
    <property type="term" value="C:plasma membrane"/>
    <property type="evidence" value="ECO:0007669"/>
    <property type="project" value="UniProtKB-SubCell"/>
</dbReference>
<feature type="domain" description="ABC transmembrane type-1" evidence="8">
    <location>
        <begin position="77"/>
        <end position="266"/>
    </location>
</feature>
<feature type="transmembrane region" description="Helical" evidence="7">
    <location>
        <begin position="21"/>
        <end position="40"/>
    </location>
</feature>
<protein>
    <submittedName>
        <fullName evidence="9">ABC transporter permease</fullName>
    </submittedName>
</protein>
<feature type="transmembrane region" description="Helical" evidence="7">
    <location>
        <begin position="81"/>
        <end position="105"/>
    </location>
</feature>
<feature type="transmembrane region" description="Helical" evidence="7">
    <location>
        <begin position="141"/>
        <end position="159"/>
    </location>
</feature>
<dbReference type="InterPro" id="IPR035906">
    <property type="entry name" value="MetI-like_sf"/>
</dbReference>
<organism evidence="9 10">
    <name type="scientific">Aliarcobacter butzleri L348</name>
    <dbReference type="NCBI Taxonomy" id="1447256"/>
    <lineage>
        <taxon>Bacteria</taxon>
        <taxon>Pseudomonadati</taxon>
        <taxon>Campylobacterota</taxon>
        <taxon>Epsilonproteobacteria</taxon>
        <taxon>Campylobacterales</taxon>
        <taxon>Arcobacteraceae</taxon>
        <taxon>Aliarcobacter</taxon>
    </lineage>
</organism>
<dbReference type="EMBL" id="JAIQ01000144">
    <property type="protein sequence ID" value="KLD97652.1"/>
    <property type="molecule type" value="Genomic_DNA"/>
</dbReference>
<dbReference type="Proteomes" id="UP000035514">
    <property type="component" value="Unassembled WGS sequence"/>
</dbReference>
<dbReference type="AlphaFoldDB" id="A0A0G9K0G1"/>
<dbReference type="PATRIC" id="fig|1447256.3.peg.2052"/>
<feature type="transmembrane region" description="Helical" evidence="7">
    <location>
        <begin position="243"/>
        <end position="265"/>
    </location>
</feature>